<dbReference type="SUPFAM" id="SSF51735">
    <property type="entry name" value="NAD(P)-binding Rossmann-fold domains"/>
    <property type="match status" value="1"/>
</dbReference>
<feature type="domain" description="UDP-glucose/GDP-mannose dehydrogenase C-terminal" evidence="8">
    <location>
        <begin position="320"/>
        <end position="415"/>
    </location>
</feature>
<dbReference type="Pfam" id="PF03720">
    <property type="entry name" value="UDPG_MGDP_dh_C"/>
    <property type="match status" value="1"/>
</dbReference>
<dbReference type="InterPro" id="IPR036291">
    <property type="entry name" value="NAD(P)-bd_dom_sf"/>
</dbReference>
<keyword evidence="10" id="KW-1185">Reference proteome</keyword>
<dbReference type="EC" id="1.1.1.336" evidence="1"/>
<evidence type="ECO:0000256" key="4">
    <source>
        <dbReference type="ARBA" id="ARBA00023027"/>
    </source>
</evidence>
<dbReference type="AlphaFoldDB" id="A0A9R1CWM3"/>
<dbReference type="PANTHER" id="PTHR43491:SF1">
    <property type="entry name" value="UDP-N-ACETYL-D-MANNOSAMINE DEHYDROGENASE"/>
    <property type="match status" value="1"/>
</dbReference>
<gene>
    <name evidence="9" type="ORF">KM295_15780</name>
</gene>
<dbReference type="InterPro" id="IPR008927">
    <property type="entry name" value="6-PGluconate_DH-like_C_sf"/>
</dbReference>
<dbReference type="GO" id="GO:0089714">
    <property type="term" value="F:UDP-N-acetyl-D-mannosamine dehydrogenase activity"/>
    <property type="evidence" value="ECO:0007669"/>
    <property type="project" value="UniProtKB-EC"/>
</dbReference>
<evidence type="ECO:0000256" key="3">
    <source>
        <dbReference type="ARBA" id="ARBA00023002"/>
    </source>
</evidence>
<dbReference type="SUPFAM" id="SSF48179">
    <property type="entry name" value="6-phosphogluconate dehydrogenase C-terminal domain-like"/>
    <property type="match status" value="1"/>
</dbReference>
<sequence>MSTQAARVGVIGLGYVGLPLALAMHRAGHEVVGVDIDEETIERLRDGTTTVSDVDDAEIADALAEGIEFTSEYTALRDVDGVSICVPTPLRKTDTPDLSFVIDAVEQLAPVISDGATVILESTVYPGATEEVVGETLTENGATIGEDVYLAFSPERIDPGNEEYGPTEIPKVLGGVTPACGDRAEALYGPVFDEVIRVDSATEAELVKLLENTFRAVNIGLINELAQVAHELNVDIWNAIDAAETKPFGYMPFYPGPGLGGHCIPIDPFYLSWKASEHDIETRFIDLADTVNREMPDHVVQRVVEQLNDRGVALSTADVLVVGAAYKPNVSDTRESPAIDIIQKLEEWNVNVSYHDPFVPSFEVGEGIYTSVELTDDRLRQADCVILVTNHDTLDIRRIVENTSLVFDTRNATVDLDVDGAEIVRL</sequence>
<dbReference type="InterPro" id="IPR036220">
    <property type="entry name" value="UDP-Glc/GDP-Man_DH_C_sf"/>
</dbReference>
<dbReference type="Proteomes" id="UP001139494">
    <property type="component" value="Unassembled WGS sequence"/>
</dbReference>
<keyword evidence="3" id="KW-0560">Oxidoreductase</keyword>
<comment type="catalytic activity">
    <reaction evidence="6">
        <text>UDP-N-acetyl-alpha-D-mannosamine + 2 NAD(+) + H2O = UDP-N-acetyl-alpha-D-mannosaminouronate + 2 NADH + 3 H(+)</text>
        <dbReference type="Rhea" id="RHEA:25780"/>
        <dbReference type="ChEBI" id="CHEBI:15377"/>
        <dbReference type="ChEBI" id="CHEBI:15378"/>
        <dbReference type="ChEBI" id="CHEBI:57540"/>
        <dbReference type="ChEBI" id="CHEBI:57945"/>
        <dbReference type="ChEBI" id="CHEBI:68623"/>
        <dbReference type="ChEBI" id="CHEBI:70731"/>
        <dbReference type="EC" id="1.1.1.336"/>
    </reaction>
</comment>
<dbReference type="GO" id="GO:0051287">
    <property type="term" value="F:NAD binding"/>
    <property type="evidence" value="ECO:0007669"/>
    <property type="project" value="InterPro"/>
</dbReference>
<name>A0A9R1CWM3_9EURY</name>
<dbReference type="InterPro" id="IPR017476">
    <property type="entry name" value="UDP-Glc/GDP-Man"/>
</dbReference>
<evidence type="ECO:0000313" key="10">
    <source>
        <dbReference type="Proteomes" id="UP001139494"/>
    </source>
</evidence>
<dbReference type="Pfam" id="PF00984">
    <property type="entry name" value="UDPG_MGDP_dh"/>
    <property type="match status" value="1"/>
</dbReference>
<comment type="similarity">
    <text evidence="7">Belongs to the UDP-glucose/GDP-mannose dehydrogenase family.</text>
</comment>
<evidence type="ECO:0000256" key="5">
    <source>
        <dbReference type="ARBA" id="ARBA00030172"/>
    </source>
</evidence>
<organism evidence="9 10">
    <name type="scientific">Natronomonas aquatica</name>
    <dbReference type="NCBI Taxonomy" id="2841590"/>
    <lineage>
        <taxon>Archaea</taxon>
        <taxon>Methanobacteriati</taxon>
        <taxon>Methanobacteriota</taxon>
        <taxon>Stenosarchaea group</taxon>
        <taxon>Halobacteria</taxon>
        <taxon>Halobacteriales</taxon>
        <taxon>Natronomonadaceae</taxon>
        <taxon>Natronomonas</taxon>
    </lineage>
</organism>
<dbReference type="InterPro" id="IPR014026">
    <property type="entry name" value="UDP-Glc/GDP-Man_DH_dimer"/>
</dbReference>
<dbReference type="Gene3D" id="3.40.50.720">
    <property type="entry name" value="NAD(P)-binding Rossmann-like Domain"/>
    <property type="match status" value="2"/>
</dbReference>
<dbReference type="RefSeq" id="WP_256031173.1">
    <property type="nucleotide sequence ID" value="NZ_JAHLKM010000046.1"/>
</dbReference>
<evidence type="ECO:0000256" key="7">
    <source>
        <dbReference type="PIRNR" id="PIRNR000124"/>
    </source>
</evidence>
<dbReference type="GO" id="GO:0016628">
    <property type="term" value="F:oxidoreductase activity, acting on the CH-CH group of donors, NAD or NADP as acceptor"/>
    <property type="evidence" value="ECO:0007669"/>
    <property type="project" value="InterPro"/>
</dbReference>
<dbReference type="InterPro" id="IPR028359">
    <property type="entry name" value="UDP_ManNAc/GlcNAc_DH"/>
</dbReference>
<comment type="caution">
    <text evidence="9">The sequence shown here is derived from an EMBL/GenBank/DDBJ whole genome shotgun (WGS) entry which is preliminary data.</text>
</comment>
<dbReference type="PIRSF" id="PIRSF000124">
    <property type="entry name" value="UDPglc_GDPman_dh"/>
    <property type="match status" value="1"/>
</dbReference>
<dbReference type="NCBIfam" id="TIGR03026">
    <property type="entry name" value="NDP-sugDHase"/>
    <property type="match status" value="1"/>
</dbReference>
<dbReference type="PIRSF" id="PIRSF500136">
    <property type="entry name" value="UDP_ManNAc_DH"/>
    <property type="match status" value="1"/>
</dbReference>
<evidence type="ECO:0000256" key="2">
    <source>
        <dbReference type="ARBA" id="ARBA00016796"/>
    </source>
</evidence>
<dbReference type="PANTHER" id="PTHR43491">
    <property type="entry name" value="UDP-N-ACETYL-D-MANNOSAMINE DEHYDROGENASE"/>
    <property type="match status" value="1"/>
</dbReference>
<dbReference type="EMBL" id="JAHLKM010000046">
    <property type="protein sequence ID" value="MCQ4334911.1"/>
    <property type="molecule type" value="Genomic_DNA"/>
</dbReference>
<proteinExistence type="inferred from homology"/>
<dbReference type="GO" id="GO:0000271">
    <property type="term" value="P:polysaccharide biosynthetic process"/>
    <property type="evidence" value="ECO:0007669"/>
    <property type="project" value="InterPro"/>
</dbReference>
<reference evidence="9" key="1">
    <citation type="journal article" date="2023" name="Front. Microbiol.">
        <title>Genomic-based phylogenetic and metabolic analyses of the genus Natronomonas, and description of Natronomonas aquatica sp. nov.</title>
        <authorList>
            <person name="Garcia-Roldan A."/>
            <person name="Duran-Viseras A."/>
            <person name="de la Haba R.R."/>
            <person name="Corral P."/>
            <person name="Sanchez-Porro C."/>
            <person name="Ventosa A."/>
        </authorList>
    </citation>
    <scope>NUCLEOTIDE SEQUENCE</scope>
    <source>
        <strain evidence="9">F2-12</strain>
    </source>
</reference>
<evidence type="ECO:0000259" key="8">
    <source>
        <dbReference type="SMART" id="SM00984"/>
    </source>
</evidence>
<evidence type="ECO:0000256" key="6">
    <source>
        <dbReference type="ARBA" id="ARBA00049130"/>
    </source>
</evidence>
<dbReference type="SUPFAM" id="SSF52413">
    <property type="entry name" value="UDP-glucose/GDP-mannose dehydrogenase C-terminal domain"/>
    <property type="match status" value="1"/>
</dbReference>
<evidence type="ECO:0000313" key="9">
    <source>
        <dbReference type="EMBL" id="MCQ4334911.1"/>
    </source>
</evidence>
<dbReference type="SMART" id="SM00984">
    <property type="entry name" value="UDPG_MGDP_dh_C"/>
    <property type="match status" value="1"/>
</dbReference>
<dbReference type="InterPro" id="IPR014027">
    <property type="entry name" value="UDP-Glc/GDP-Man_DH_C"/>
</dbReference>
<evidence type="ECO:0000256" key="1">
    <source>
        <dbReference type="ARBA" id="ARBA00012935"/>
    </source>
</evidence>
<keyword evidence="4" id="KW-0520">NAD</keyword>
<accession>A0A9R1CWM3</accession>
<dbReference type="InterPro" id="IPR001732">
    <property type="entry name" value="UDP-Glc/GDP-Man_DH_N"/>
</dbReference>
<protein>
    <recommendedName>
        <fullName evidence="2">UDP-N-acetyl-D-mannosamine dehydrogenase</fullName>
        <ecNumber evidence="1">1.1.1.336</ecNumber>
    </recommendedName>
    <alternativeName>
        <fullName evidence="5">UDP-ManNAc 6-dehydrogenase</fullName>
    </alternativeName>
</protein>
<dbReference type="Pfam" id="PF03721">
    <property type="entry name" value="UDPG_MGDP_dh_N"/>
    <property type="match status" value="1"/>
</dbReference>